<dbReference type="Proteomes" id="UP000308430">
    <property type="component" value="Unassembled WGS sequence"/>
</dbReference>
<keyword evidence="2" id="KW-1185">Reference proteome</keyword>
<name>A0A4S4AN81_9RHOO</name>
<sequence length="66" mass="7523">MPFNLRPQVALGLCGAAWFPEHLHYGLATVDDVTVYRMVARQIDDRLHRSFDIASHRDNAQAMPVM</sequence>
<evidence type="ECO:0000313" key="1">
    <source>
        <dbReference type="EMBL" id="THF61095.1"/>
    </source>
</evidence>
<dbReference type="EMBL" id="SSOC01000010">
    <property type="protein sequence ID" value="THF61095.1"/>
    <property type="molecule type" value="Genomic_DNA"/>
</dbReference>
<dbReference type="RefSeq" id="WP_136350248.1">
    <property type="nucleotide sequence ID" value="NZ_SSOC01000010.1"/>
</dbReference>
<accession>A0A4S4AN81</accession>
<protein>
    <submittedName>
        <fullName evidence="1">Uncharacterized protein</fullName>
    </submittedName>
</protein>
<reference evidence="1 2" key="1">
    <citation type="submission" date="2019-04" db="EMBL/GenBank/DDBJ databases">
        <title>Azoarcus nasutitermitis sp. nov. isolated from termite nest.</title>
        <authorList>
            <person name="Lin S.-Y."/>
            <person name="Hameed A."/>
            <person name="Hsu Y.-H."/>
            <person name="Young C.-C."/>
        </authorList>
    </citation>
    <scope>NUCLEOTIDE SEQUENCE [LARGE SCALE GENOMIC DNA]</scope>
    <source>
        <strain evidence="1 2">CC-YHH838</strain>
    </source>
</reference>
<comment type="caution">
    <text evidence="1">The sequence shown here is derived from an EMBL/GenBank/DDBJ whole genome shotgun (WGS) entry which is preliminary data.</text>
</comment>
<evidence type="ECO:0000313" key="2">
    <source>
        <dbReference type="Proteomes" id="UP000308430"/>
    </source>
</evidence>
<dbReference type="AlphaFoldDB" id="A0A4S4AN81"/>
<gene>
    <name evidence="1" type="ORF">E6C76_21120</name>
</gene>
<proteinExistence type="predicted"/>
<organism evidence="1 2">
    <name type="scientific">Pseudothauera nasutitermitis</name>
    <dbReference type="NCBI Taxonomy" id="2565930"/>
    <lineage>
        <taxon>Bacteria</taxon>
        <taxon>Pseudomonadati</taxon>
        <taxon>Pseudomonadota</taxon>
        <taxon>Betaproteobacteria</taxon>
        <taxon>Rhodocyclales</taxon>
        <taxon>Zoogloeaceae</taxon>
        <taxon>Pseudothauera</taxon>
    </lineage>
</organism>